<dbReference type="HOGENOM" id="CLU_047454_1_0_1"/>
<dbReference type="RefSeq" id="XP_003666577.1">
    <property type="nucleotide sequence ID" value="XM_003666529.1"/>
</dbReference>
<evidence type="ECO:0000256" key="1">
    <source>
        <dbReference type="SAM" id="MobiDB-lite"/>
    </source>
</evidence>
<proteinExistence type="predicted"/>
<accession>G2QP11</accession>
<dbReference type="VEuPathDB" id="FungiDB:MYCTH_2135849"/>
<evidence type="ECO:0000313" key="2">
    <source>
        <dbReference type="EMBL" id="AEO61332.1"/>
    </source>
</evidence>
<sequence>MERGERLTTGGEQADLTTYGPLPSSAALKPLQDRPSAAYTTRLRAKSSPRPPNAPTSLSLSHLAGVVKMPSFDRVYASSPVLAIPAQTAHPVSLDKSFLQHQILPLSQPASWRPQLVRTCTAAGRKRSRDEASVNLDPPEKLVELPVKEREDEWVYGPGMTLIKKSAGYVADASNQSGTWLEERVAAEEARKTEAALLAQQQLAQSRPSLRSHKSQRLDMTTTSISSDGMLSGCRSSPTREAINPVTASSDSLAQPIVDDFTLHLGIGWSRISDNEHIQAAARGWARFIENHYPVTNAKILLESRGLQSYLVEATEGYFLFAENLRQGRLVSTTSEGALDNLKVSPPVFDGLEIMNASASARSLDSIASTTSADIDMS</sequence>
<dbReference type="KEGG" id="mtm:MYCTH_2135849"/>
<dbReference type="Proteomes" id="UP000007322">
    <property type="component" value="Chromosome 7"/>
</dbReference>
<dbReference type="eggNOG" id="ENOG502SUJQ">
    <property type="taxonomic scope" value="Eukaryota"/>
</dbReference>
<name>G2QP11_THET4</name>
<evidence type="ECO:0000313" key="3">
    <source>
        <dbReference type="Proteomes" id="UP000007322"/>
    </source>
</evidence>
<gene>
    <name evidence="2" type="ORF">MYCTH_2135849</name>
</gene>
<reference evidence="2 3" key="1">
    <citation type="journal article" date="2011" name="Nat. Biotechnol.">
        <title>Comparative genomic analysis of the thermophilic biomass-degrading fungi Myceliophthora thermophila and Thielavia terrestris.</title>
        <authorList>
            <person name="Berka R.M."/>
            <person name="Grigoriev I.V."/>
            <person name="Otillar R."/>
            <person name="Salamov A."/>
            <person name="Grimwood J."/>
            <person name="Reid I."/>
            <person name="Ishmael N."/>
            <person name="John T."/>
            <person name="Darmond C."/>
            <person name="Moisan M.-C."/>
            <person name="Henrissat B."/>
            <person name="Coutinho P.M."/>
            <person name="Lombard V."/>
            <person name="Natvig D.O."/>
            <person name="Lindquist E."/>
            <person name="Schmutz J."/>
            <person name="Lucas S."/>
            <person name="Harris P."/>
            <person name="Powlowski J."/>
            <person name="Bellemare A."/>
            <person name="Taylor D."/>
            <person name="Butler G."/>
            <person name="de Vries R.P."/>
            <person name="Allijn I.E."/>
            <person name="van den Brink J."/>
            <person name="Ushinsky S."/>
            <person name="Storms R."/>
            <person name="Powell A.J."/>
            <person name="Paulsen I.T."/>
            <person name="Elbourne L.D.H."/>
            <person name="Baker S.E."/>
            <person name="Magnuson J."/>
            <person name="LaBoissiere S."/>
            <person name="Clutterbuck A.J."/>
            <person name="Martinez D."/>
            <person name="Wogulis M."/>
            <person name="de Leon A.L."/>
            <person name="Rey M.W."/>
            <person name="Tsang A."/>
        </authorList>
    </citation>
    <scope>NUCLEOTIDE SEQUENCE [LARGE SCALE GENOMIC DNA]</scope>
    <source>
        <strain evidence="3">ATCC 42464 / BCRC 31852 / DSM 1799</strain>
    </source>
</reference>
<dbReference type="InParanoid" id="G2QP11"/>
<keyword evidence="3" id="KW-1185">Reference proteome</keyword>
<organism evidence="2 3">
    <name type="scientific">Thermothelomyces thermophilus (strain ATCC 42464 / BCRC 31852 / DSM 1799)</name>
    <name type="common">Sporotrichum thermophile</name>
    <dbReference type="NCBI Taxonomy" id="573729"/>
    <lineage>
        <taxon>Eukaryota</taxon>
        <taxon>Fungi</taxon>
        <taxon>Dikarya</taxon>
        <taxon>Ascomycota</taxon>
        <taxon>Pezizomycotina</taxon>
        <taxon>Sordariomycetes</taxon>
        <taxon>Sordariomycetidae</taxon>
        <taxon>Sordariales</taxon>
        <taxon>Chaetomiaceae</taxon>
        <taxon>Thermothelomyces</taxon>
    </lineage>
</organism>
<dbReference type="GeneID" id="11506550"/>
<protein>
    <submittedName>
        <fullName evidence="2">Uncharacterized protein</fullName>
    </submittedName>
</protein>
<dbReference type="EMBL" id="CP003008">
    <property type="protein sequence ID" value="AEO61332.1"/>
    <property type="molecule type" value="Genomic_DNA"/>
</dbReference>
<dbReference type="AlphaFoldDB" id="G2QP11"/>
<dbReference type="OMA" id="SNDQHRT"/>
<feature type="region of interest" description="Disordered" evidence="1">
    <location>
        <begin position="1"/>
        <end position="36"/>
    </location>
</feature>
<dbReference type="OrthoDB" id="5359669at2759"/>